<accession>A0A8K0I1A2</accession>
<organism evidence="1 2">
    <name type="scientific">Cocos nucifera</name>
    <name type="common">Coconut palm</name>
    <dbReference type="NCBI Taxonomy" id="13894"/>
    <lineage>
        <taxon>Eukaryota</taxon>
        <taxon>Viridiplantae</taxon>
        <taxon>Streptophyta</taxon>
        <taxon>Embryophyta</taxon>
        <taxon>Tracheophyta</taxon>
        <taxon>Spermatophyta</taxon>
        <taxon>Magnoliopsida</taxon>
        <taxon>Liliopsida</taxon>
        <taxon>Arecaceae</taxon>
        <taxon>Arecoideae</taxon>
        <taxon>Cocoseae</taxon>
        <taxon>Attaleinae</taxon>
        <taxon>Cocos</taxon>
    </lineage>
</organism>
<gene>
    <name evidence="1" type="ORF">COCNU_03G001260</name>
</gene>
<keyword evidence="2" id="KW-1185">Reference proteome</keyword>
<dbReference type="AlphaFoldDB" id="A0A8K0I1A2"/>
<evidence type="ECO:0000313" key="2">
    <source>
        <dbReference type="Proteomes" id="UP000797356"/>
    </source>
</evidence>
<dbReference type="Proteomes" id="UP000797356">
    <property type="component" value="Chromosome 3"/>
</dbReference>
<sequence>MPRGSESFQLSQERGAGVCRHRKPGLCSQQWMLRRGGNGRDTVGRMIGLPVLDNGGITQTASVQTPRDSFSKKTRSYCWKPSSCVSLFGGLEAAAERLFTGF</sequence>
<protein>
    <submittedName>
        <fullName evidence="1">Uncharacterized protein</fullName>
    </submittedName>
</protein>
<evidence type="ECO:0000313" key="1">
    <source>
        <dbReference type="EMBL" id="KAG1334007.1"/>
    </source>
</evidence>
<dbReference type="EMBL" id="CM017874">
    <property type="protein sequence ID" value="KAG1334007.1"/>
    <property type="molecule type" value="Genomic_DNA"/>
</dbReference>
<reference evidence="1" key="2">
    <citation type="submission" date="2019-07" db="EMBL/GenBank/DDBJ databases">
        <authorList>
            <person name="Yang Y."/>
            <person name="Bocs S."/>
            <person name="Baudouin L."/>
        </authorList>
    </citation>
    <scope>NUCLEOTIDE SEQUENCE</scope>
    <source>
        <tissue evidence="1">Spear leaf of Hainan Tall coconut</tissue>
    </source>
</reference>
<reference evidence="1" key="1">
    <citation type="journal article" date="2017" name="Gigascience">
        <title>The genome draft of coconut (Cocos nucifera).</title>
        <authorList>
            <person name="Xiao Y."/>
            <person name="Xu P."/>
            <person name="Fan H."/>
            <person name="Baudouin L."/>
            <person name="Xia W."/>
            <person name="Bocs S."/>
            <person name="Xu J."/>
            <person name="Li Q."/>
            <person name="Guo A."/>
            <person name="Zhou L."/>
            <person name="Li J."/>
            <person name="Wu Y."/>
            <person name="Ma Z."/>
            <person name="Armero A."/>
            <person name="Issali A.E."/>
            <person name="Liu N."/>
            <person name="Peng M."/>
            <person name="Yang Y."/>
        </authorList>
    </citation>
    <scope>NUCLEOTIDE SEQUENCE</scope>
    <source>
        <tissue evidence="1">Spear leaf of Hainan Tall coconut</tissue>
    </source>
</reference>
<comment type="caution">
    <text evidence="1">The sequence shown here is derived from an EMBL/GenBank/DDBJ whole genome shotgun (WGS) entry which is preliminary data.</text>
</comment>
<proteinExistence type="predicted"/>
<name>A0A8K0I1A2_COCNU</name>